<dbReference type="Proteomes" id="UP001168380">
    <property type="component" value="Unassembled WGS sequence"/>
</dbReference>
<dbReference type="EMBL" id="JAULRT010000035">
    <property type="protein sequence ID" value="MDO3381505.1"/>
    <property type="molecule type" value="Genomic_DNA"/>
</dbReference>
<comment type="caution">
    <text evidence="1">The sequence shown here is derived from an EMBL/GenBank/DDBJ whole genome shotgun (WGS) entry which is preliminary data.</text>
</comment>
<evidence type="ECO:0000313" key="1">
    <source>
        <dbReference type="EMBL" id="MDO3381505.1"/>
    </source>
</evidence>
<name>A0ABT8TD21_9GAMM</name>
<keyword evidence="2" id="KW-1185">Reference proteome</keyword>
<proteinExistence type="predicted"/>
<dbReference type="RefSeq" id="WP_302711639.1">
    <property type="nucleotide sequence ID" value="NZ_JAULRT010000035.1"/>
</dbReference>
<sequence>MKRMLWVLVALVMSACGGNNDPVLNAVNDEILDLEYESFYVDRTDVYPGETIWIEWRAEGALYFDARLYVSKDDRIDEADVLVVDEDCGVERGDHCTSDEYVDFFCHYQSDNSFTCREDGEILQRNNLTDFFDALPQDAFLILQLCNGNDCERRSWPMLFR</sequence>
<organism evidence="1 2">
    <name type="scientific">Gilvimarinus algae</name>
    <dbReference type="NCBI Taxonomy" id="3058037"/>
    <lineage>
        <taxon>Bacteria</taxon>
        <taxon>Pseudomonadati</taxon>
        <taxon>Pseudomonadota</taxon>
        <taxon>Gammaproteobacteria</taxon>
        <taxon>Cellvibrionales</taxon>
        <taxon>Cellvibrionaceae</taxon>
        <taxon>Gilvimarinus</taxon>
    </lineage>
</organism>
<evidence type="ECO:0000313" key="2">
    <source>
        <dbReference type="Proteomes" id="UP001168380"/>
    </source>
</evidence>
<gene>
    <name evidence="1" type="ORF">QWI16_04920</name>
</gene>
<protein>
    <submittedName>
        <fullName evidence="1">Uncharacterized protein</fullName>
    </submittedName>
</protein>
<dbReference type="PROSITE" id="PS51257">
    <property type="entry name" value="PROKAR_LIPOPROTEIN"/>
    <property type="match status" value="1"/>
</dbReference>
<accession>A0ABT8TD21</accession>
<reference evidence="1" key="1">
    <citation type="submission" date="2023-07" db="EMBL/GenBank/DDBJ databases">
        <title>Gilvimarinus algae sp. nov., isolated from the surface of Kelp.</title>
        <authorList>
            <person name="Sun Y.Y."/>
            <person name="Gong Y."/>
            <person name="Du Z.J."/>
        </authorList>
    </citation>
    <scope>NUCLEOTIDE SEQUENCE</scope>
    <source>
        <strain evidence="1">SDUM040014</strain>
    </source>
</reference>